<feature type="compositionally biased region" description="Low complexity" evidence="1">
    <location>
        <begin position="2032"/>
        <end position="2072"/>
    </location>
</feature>
<feature type="compositionally biased region" description="Basic residues" evidence="1">
    <location>
        <begin position="2347"/>
        <end position="2358"/>
    </location>
</feature>
<feature type="compositionally biased region" description="Acidic residues" evidence="1">
    <location>
        <begin position="2214"/>
        <end position="2224"/>
    </location>
</feature>
<protein>
    <recommendedName>
        <fullName evidence="2">FH2 domain-containing protein</fullName>
    </recommendedName>
</protein>
<dbReference type="GO" id="GO:0030041">
    <property type="term" value="P:actin filament polymerization"/>
    <property type="evidence" value="ECO:0007669"/>
    <property type="project" value="TreeGrafter"/>
</dbReference>
<feature type="region of interest" description="Disordered" evidence="1">
    <location>
        <begin position="1962"/>
        <end position="1988"/>
    </location>
</feature>
<feature type="compositionally biased region" description="Basic and acidic residues" evidence="1">
    <location>
        <begin position="1045"/>
        <end position="1054"/>
    </location>
</feature>
<feature type="region of interest" description="Disordered" evidence="1">
    <location>
        <begin position="1003"/>
        <end position="1054"/>
    </location>
</feature>
<dbReference type="InterPro" id="IPR029021">
    <property type="entry name" value="Prot-tyrosine_phosphatase-like"/>
</dbReference>
<feature type="compositionally biased region" description="Low complexity" evidence="1">
    <location>
        <begin position="600"/>
        <end position="616"/>
    </location>
</feature>
<feature type="compositionally biased region" description="Low complexity" evidence="1">
    <location>
        <begin position="1738"/>
        <end position="1754"/>
    </location>
</feature>
<feature type="compositionally biased region" description="Basic residues" evidence="1">
    <location>
        <begin position="486"/>
        <end position="499"/>
    </location>
</feature>
<feature type="compositionally biased region" description="Basic and acidic residues" evidence="1">
    <location>
        <begin position="2225"/>
        <end position="2234"/>
    </location>
</feature>
<evidence type="ECO:0000259" key="2">
    <source>
        <dbReference type="PROSITE" id="PS51444"/>
    </source>
</evidence>
<feature type="compositionally biased region" description="Basic and acidic residues" evidence="1">
    <location>
        <begin position="1887"/>
        <end position="1904"/>
    </location>
</feature>
<feature type="region of interest" description="Disordered" evidence="1">
    <location>
        <begin position="1258"/>
        <end position="1488"/>
    </location>
</feature>
<feature type="compositionally biased region" description="Low complexity" evidence="1">
    <location>
        <begin position="1435"/>
        <end position="1445"/>
    </location>
</feature>
<dbReference type="EMBL" id="CDMZ01000157">
    <property type="protein sequence ID" value="CEM08000.1"/>
    <property type="molecule type" value="Genomic_DNA"/>
</dbReference>
<dbReference type="SMART" id="SM00498">
    <property type="entry name" value="FH2"/>
    <property type="match status" value="1"/>
</dbReference>
<feature type="compositionally biased region" description="Basic and acidic residues" evidence="1">
    <location>
        <begin position="1860"/>
        <end position="1876"/>
    </location>
</feature>
<dbReference type="Gene3D" id="1.20.58.2220">
    <property type="entry name" value="Formin, FH2 domain"/>
    <property type="match status" value="1"/>
</dbReference>
<dbReference type="SUPFAM" id="SSF101447">
    <property type="entry name" value="Formin homology 2 domain (FH2 domain)"/>
    <property type="match status" value="1"/>
</dbReference>
<feature type="region of interest" description="Disordered" evidence="1">
    <location>
        <begin position="1512"/>
        <end position="1591"/>
    </location>
</feature>
<feature type="region of interest" description="Disordered" evidence="1">
    <location>
        <begin position="678"/>
        <end position="697"/>
    </location>
</feature>
<feature type="compositionally biased region" description="Acidic residues" evidence="1">
    <location>
        <begin position="543"/>
        <end position="552"/>
    </location>
</feature>
<feature type="region of interest" description="Disordered" evidence="1">
    <location>
        <begin position="791"/>
        <end position="835"/>
    </location>
</feature>
<feature type="region of interest" description="Disordered" evidence="1">
    <location>
        <begin position="2011"/>
        <end position="2095"/>
    </location>
</feature>
<dbReference type="GO" id="GO:0005884">
    <property type="term" value="C:actin filament"/>
    <property type="evidence" value="ECO:0007669"/>
    <property type="project" value="TreeGrafter"/>
</dbReference>
<proteinExistence type="predicted"/>
<dbReference type="PROSITE" id="PS51444">
    <property type="entry name" value="FH2"/>
    <property type="match status" value="1"/>
</dbReference>
<feature type="compositionally biased region" description="Basic and acidic residues" evidence="1">
    <location>
        <begin position="189"/>
        <end position="205"/>
    </location>
</feature>
<feature type="compositionally biased region" description="Basic and acidic residues" evidence="1">
    <location>
        <begin position="3068"/>
        <end position="3084"/>
    </location>
</feature>
<feature type="region of interest" description="Disordered" evidence="1">
    <location>
        <begin position="1681"/>
        <end position="1913"/>
    </location>
</feature>
<gene>
    <name evidence="3" type="ORF">Cvel_15439</name>
</gene>
<feature type="region of interest" description="Disordered" evidence="1">
    <location>
        <begin position="3048"/>
        <end position="3192"/>
    </location>
</feature>
<dbReference type="VEuPathDB" id="CryptoDB:Cvel_15439"/>
<dbReference type="PANTHER" id="PTHR45691:SF6">
    <property type="entry name" value="PROTEIN DIAPHANOUS"/>
    <property type="match status" value="1"/>
</dbReference>
<feature type="compositionally biased region" description="Basic and acidic residues" evidence="1">
    <location>
        <begin position="456"/>
        <end position="475"/>
    </location>
</feature>
<name>A0A0G4F7B4_9ALVE</name>
<sequence>MAVNIEAPAPSLRPGSVVVDRQTRSFPALRLTPKVWVIRTPQVFEGQSGHIAQLFSFLGWDEKPGERSYHAFWDLSRYSSYSETHERGAERTRTYKRPCLVDRFGSRLRHQILLYSLPEHGPPPLQMLFDLCSSVLFWLFLDRKHVAVLNVHELHAGKPCVLLCVLCCLLLALGEAASPAESIEILQERHAEQKASGGSEKRGETEETDGLGGADADREAGGRGRRSKSTPRSLIGWVEESIWHPSSRRYLELFFSVLSPEARRTIAPPRSVSLALPLRPHPREEFHQPSRQTPGLCAAPCILQKVEIVAIPGLFPFNALSPSGAVAEKGEETALLEDLSVEVYFLQCPLSSQNAFFSFTSARHATKKRGGRGASVRSHPYLGLKSLLRLKQAGGEGETEDLSGSTDTSSNRRSASVSSKAPQEDEEQEETGGVGGAPSVSAETAIVRSPRVSRSVGRETETPDHTCADRERKGDSPPPLFSGKGRQQRRVRNRTSKSKHTVEKSGTRIPRQSGLKSGKSGLGITDARGVFPLARVSAPPSFSDEEEGDEVMETVNGGRGAVSSSGSERGDGEEGVFCIRGSRVENLTVNFPGSFVVGTGSSPLSDESSSSSLGSGVEEDDQGGGREKRRKAKRGEKGRKRPLSSSAPVLLEGPSLCEMVPLSGSGLSSLTLSPPGAIVSASSPVPPGENGRGSTEAESGCRKLTADLTLGGLSPGCLVAGDLVLLLRSKESKQAALLQCHSGFLSGVSDERFVGSPLGPSAGAERSSSSSSFVEMEVKLSASDFDQIEEDGRVLPVPPPPPPPPKSVENETDPNAAASQKGTVGRGEPPRLLKGGPLSVTLRCLRLLRPSRRALSDAPKTATSVSFPVHPPHLRTLFDVPVPPALPEADGGRGQSADVLPPNGHSVAPLGSRGGSVKGSSGWMVIPSHGSYLQQVTHLTSDQFSRGGQQQDAGKGDGSFLGSFLGGFFGSSAPSAVPGQAARAGYNQYDEATLRSLGIDPADLQAQQSPVSKTTGAVEKAPEEPDRGRLLSPPREGEEGVTAAKSRDSSVEDANRVSSLVRVSSTEKVSLLAEGGGAFAVRGKHQAARVIVQSARRLLGGRVPRLWAPLSKPSKDLRGKVEFCSRHLVRPDQGWMEQMTKESGHTAVDAAIVLQITDNDGALSQGIAEELFPVHRHFNLQAGIVTGEGLEGIDPGGAGAYLMGGWGGRGAAGAHFLGGFSASVSPGAFRSPFSSPPREGFAGAGGGGYEWQFVHTHHHQTGEGEADGRGSEAPPWPGSAPGIEDGHWVAGARGQDRRVHSGSAGSFPGSVNEVEEGMADGRGGEKERGSLVSAASTSHSPPMAGGPYAPSTGPPYGGVALPGMQGGAFESQHRDDQEQAGSTTPRQRNPLPPLAPPAAISTDLGGHRRMRSDGTASHGHSAKGSAWLAAHRVGTPTASTPNTTTHAYPYPARSRPPLPTHSRHGDTETDNASVSACSPPADDPGDSASIVAAAHTQGGILGRSATCAIGMRPPRLGGTSDREMNFLSPAPYYDGPAPSSRLSVQRPPPSHRKSLAPVPQRAGDSRARGGRRAPGSSSVVGGGSSVRGGSSFGGLGTEALWQTLGGHGVRTPHHHHHHHHHPHHHHLYNNVRMSASQSEALNSSPSPSIVVGGPGRGSGVDVGVYLHAASDSPSLEFEATVTDENDTDTAVGGASSVDPRRAQSIAVPLGGVETSGPLRSSMTRLLKKQQSEGAAQTPHSAPSPSAVLAASLTPSLPPSRTRKVSAWEEDEAPPDYFAQGSAGAAAEPSSSSVAASVSAQQQRDEGVREGSGIGKEGDRRTAGDGRQPTSPPVPQTEWDSPPSYDYEEKMGFVGLSASGRFDESGKGRNGDGKGEVGEQEGGTVGEDDSKRSPEEEEGKEKEGGETAQPPPDSFISIVQEMKKRLYERPAQSVQQAAEQKGEHKEALKQLTSKLFQVVRRRKEQFESGAGKPTIEGTGTGEGAQSVPPVFRGLREVREMKGFVAELVEKFELTKKEGQPNADTQQHPPPRPLRSSSGSGSPPAGSSGASLAHALLTKTHSNQSQSSSLTPSSRKPLLQFSSQDAGGSAEGEGEGEHLEKELHALHLLLQRATALVGHDVDFRELLELWELLGASVAPSRAEEGAETGGVDAPPRIPRLKLSGGNTAPPKRRASFRPPVPSGGLPAPPLLPAFRTARSASVSAGGDLPAGLSGEGEGDVDGLLPVDEEKEREHRPPRTKPPPIVLQKFPSQGLPLTPKDPEAEGGEQGDGAVFVPGEVVADHDGSHRAHPPVQSLPMKARPPPPKETKPPGSGDTSAAGEGDGEAILEPRGPSGALPGTDTPAEGLPPKKKPLPLKAKPKMPTTAQEATGEEEPESAEGAETDLSAGFPASSTGPPKAKGKIPLAMKAKIPLAPRPPPLSNQCDASPSSDLTDPSKQPPPATEGHAKAKTPLPLKAKAPPGSVPTAPDGKAKTPLPLKAKAPPGAVPTAGDGKAKAPLPLKAKAPPGTTPAASDGKAKTPLPLKAKAPPGSAPAATDGKAKAPLPLKAKAPPRATPSTPAEGGKVPLPLKAKGPPGAAPGGKTALPVKAKGAPGGSLPLAAKPPPASKGPGPPPAKGKGPPPPSKGKSGPPPKGKGKAVAPLGGKSAKDDPAPLGRRILWKALDSEAVSDTIFGQMSELEGGGARRGGFVDMATLSKVFVKVKKKKEEDKEDGEKEKKPTKKELLDGKTATNMAIVFKGLKTPLEECLSGLLLLDSSKMGLDDIEKFSNVIPTDEIREKLKGYDGPMEELRDIEQNAMKVMKVPMASQRLRVLRVGHILSAAVRDVEENTTVMERAAKQCRASAKLRHVLWLTLLWGNQVNFGSSDKMVVRAITLESVLKLQDFKTAHDMTVNATHWLACHTLVNAPQHTDLAADMPDLSRALRISSESLDVALKAVSEEASFLEGEIKAPGRAEAYGETAMKQVETLHEQAASAHKRLTGRVETVGEFVRETARFVAYASNVSKSRLPKLEAFFEAVDKVAKLFDSAVMDVRRDSQKFAPLMQALKSAGEAQSETGATSVVSQQTGNGKDDKADVTSVAAEDKSPTPSGPLSKSPPPPPTVRKLPPKLPPKAKSPIPLRLAPPSDSGPAEGSGVGADKEERQAVGGSKEVSEDVPLREAASASMTSLSNGVKVGEGEEVAGQTEGAGPAGGG</sequence>
<feature type="region of interest" description="Disordered" evidence="1">
    <location>
        <begin position="392"/>
        <end position="525"/>
    </location>
</feature>
<feature type="compositionally biased region" description="Pro residues" evidence="1">
    <location>
        <begin position="2176"/>
        <end position="2189"/>
    </location>
</feature>
<feature type="compositionally biased region" description="Low complexity" evidence="1">
    <location>
        <begin position="2561"/>
        <end position="2599"/>
    </location>
</feature>
<feature type="compositionally biased region" description="Polar residues" evidence="1">
    <location>
        <begin position="3050"/>
        <end position="3067"/>
    </location>
</feature>
<feature type="compositionally biased region" description="Low complexity" evidence="1">
    <location>
        <begin position="513"/>
        <end position="523"/>
    </location>
</feature>
<feature type="compositionally biased region" description="Polar residues" evidence="1">
    <location>
        <begin position="1005"/>
        <end position="1015"/>
    </location>
</feature>
<organism evidence="3">
    <name type="scientific">Chromera velia CCMP2878</name>
    <dbReference type="NCBI Taxonomy" id="1169474"/>
    <lineage>
        <taxon>Eukaryota</taxon>
        <taxon>Sar</taxon>
        <taxon>Alveolata</taxon>
        <taxon>Colpodellida</taxon>
        <taxon>Chromeraceae</taxon>
        <taxon>Chromera</taxon>
    </lineage>
</organism>
<feature type="compositionally biased region" description="Low complexity" evidence="1">
    <location>
        <begin position="2494"/>
        <end position="2551"/>
    </location>
</feature>
<evidence type="ECO:0000313" key="3">
    <source>
        <dbReference type="EMBL" id="CEM08000.1"/>
    </source>
</evidence>
<feature type="region of interest" description="Disordered" evidence="1">
    <location>
        <begin position="537"/>
        <end position="574"/>
    </location>
</feature>
<feature type="region of interest" description="Disordered" evidence="1">
    <location>
        <begin position="1605"/>
        <end position="1655"/>
    </location>
</feature>
<feature type="compositionally biased region" description="Pro residues" evidence="1">
    <location>
        <begin position="2600"/>
        <end position="2632"/>
    </location>
</feature>
<feature type="compositionally biased region" description="Low complexity" evidence="1">
    <location>
        <begin position="2448"/>
        <end position="2459"/>
    </location>
</feature>
<dbReference type="Gene3D" id="3.90.190.10">
    <property type="entry name" value="Protein tyrosine phosphatase superfamily"/>
    <property type="match status" value="1"/>
</dbReference>
<feature type="compositionally biased region" description="Pro residues" evidence="1">
    <location>
        <begin position="796"/>
        <end position="806"/>
    </location>
</feature>
<feature type="compositionally biased region" description="Acidic residues" evidence="1">
    <location>
        <begin position="2368"/>
        <end position="2380"/>
    </location>
</feature>
<evidence type="ECO:0000256" key="1">
    <source>
        <dbReference type="SAM" id="MobiDB-lite"/>
    </source>
</evidence>
<feature type="compositionally biased region" description="Gly residues" evidence="1">
    <location>
        <begin position="1580"/>
        <end position="1591"/>
    </location>
</feature>
<dbReference type="InterPro" id="IPR015425">
    <property type="entry name" value="FH2_Formin"/>
</dbReference>
<feature type="compositionally biased region" description="Basic and acidic residues" evidence="1">
    <location>
        <begin position="1260"/>
        <end position="1270"/>
    </location>
</feature>
<feature type="region of interest" description="Disordered" evidence="1">
    <location>
        <begin position="1927"/>
        <end position="1946"/>
    </location>
</feature>
<feature type="region of interest" description="Disordered" evidence="1">
    <location>
        <begin position="590"/>
        <end position="648"/>
    </location>
</feature>
<dbReference type="Pfam" id="PF02181">
    <property type="entry name" value="FH2"/>
    <property type="match status" value="1"/>
</dbReference>
<feature type="region of interest" description="Disordered" evidence="1">
    <location>
        <begin position="2136"/>
        <end position="2652"/>
    </location>
</feature>
<feature type="compositionally biased region" description="Polar residues" evidence="1">
    <location>
        <begin position="2419"/>
        <end position="2434"/>
    </location>
</feature>
<feature type="compositionally biased region" description="Polar residues" evidence="1">
    <location>
        <begin position="1631"/>
        <end position="1642"/>
    </location>
</feature>
<feature type="compositionally biased region" description="Low complexity" evidence="1">
    <location>
        <begin position="2471"/>
        <end position="2482"/>
    </location>
</feature>
<feature type="compositionally biased region" description="Basic residues" evidence="1">
    <location>
        <begin position="1610"/>
        <end position="1627"/>
    </location>
</feature>
<feature type="compositionally biased region" description="Low complexity" evidence="1">
    <location>
        <begin position="409"/>
        <end position="419"/>
    </location>
</feature>
<feature type="compositionally biased region" description="Basic residues" evidence="1">
    <location>
        <begin position="627"/>
        <end position="642"/>
    </location>
</feature>
<reference evidence="3" key="1">
    <citation type="submission" date="2014-11" db="EMBL/GenBank/DDBJ databases">
        <authorList>
            <person name="Otto D Thomas"/>
            <person name="Naeem Raeece"/>
        </authorList>
    </citation>
    <scope>NUCLEOTIDE SEQUENCE</scope>
</reference>
<dbReference type="InterPro" id="IPR042201">
    <property type="entry name" value="FH2_Formin_sf"/>
</dbReference>
<dbReference type="PANTHER" id="PTHR45691">
    <property type="entry name" value="PROTEIN DIAPHANOUS"/>
    <property type="match status" value="1"/>
</dbReference>
<feature type="domain" description="FH2" evidence="2">
    <location>
        <begin position="2644"/>
        <end position="3050"/>
    </location>
</feature>
<feature type="compositionally biased region" description="Low complexity" evidence="1">
    <location>
        <begin position="1778"/>
        <end position="1801"/>
    </location>
</feature>
<feature type="region of interest" description="Disordered" evidence="1">
    <location>
        <begin position="189"/>
        <end position="230"/>
    </location>
</feature>
<accession>A0A0G4F7B4</accession>
<feature type="compositionally biased region" description="Basic and acidic residues" evidence="1">
    <location>
        <begin position="1020"/>
        <end position="1029"/>
    </location>
</feature>
<dbReference type="InterPro" id="IPR051412">
    <property type="entry name" value="Formin_Homology_Diaphanous_sf"/>
</dbReference>
<feature type="region of interest" description="Disordered" evidence="1">
    <location>
        <begin position="883"/>
        <end position="914"/>
    </location>
</feature>